<dbReference type="InterPro" id="IPR058245">
    <property type="entry name" value="NreC/VraR/RcsB-like_REC"/>
</dbReference>
<dbReference type="SMART" id="SM00448">
    <property type="entry name" value="REC"/>
    <property type="match status" value="1"/>
</dbReference>
<dbReference type="SUPFAM" id="SSF46894">
    <property type="entry name" value="C-terminal effector domain of the bipartite response regulators"/>
    <property type="match status" value="1"/>
</dbReference>
<dbReference type="CDD" id="cd17535">
    <property type="entry name" value="REC_NarL-like"/>
    <property type="match status" value="1"/>
</dbReference>
<dbReference type="CDD" id="cd06170">
    <property type="entry name" value="LuxR_C_like"/>
    <property type="match status" value="1"/>
</dbReference>
<dbReference type="PRINTS" id="PR00038">
    <property type="entry name" value="HTHLUXR"/>
</dbReference>
<dbReference type="PROSITE" id="PS50043">
    <property type="entry name" value="HTH_LUXR_2"/>
    <property type="match status" value="1"/>
</dbReference>
<dbReference type="PROSITE" id="PS50110">
    <property type="entry name" value="RESPONSE_REGULATORY"/>
    <property type="match status" value="1"/>
</dbReference>
<dbReference type="InterPro" id="IPR016032">
    <property type="entry name" value="Sig_transdc_resp-reg_C-effctor"/>
</dbReference>
<dbReference type="Proteomes" id="UP000320300">
    <property type="component" value="Unassembled WGS sequence"/>
</dbReference>
<dbReference type="GO" id="GO:0003677">
    <property type="term" value="F:DNA binding"/>
    <property type="evidence" value="ECO:0007669"/>
    <property type="project" value="UniProtKB-KW"/>
</dbReference>
<dbReference type="SUPFAM" id="SSF52172">
    <property type="entry name" value="CheY-like"/>
    <property type="match status" value="1"/>
</dbReference>
<accession>A0A521BB91</accession>
<dbReference type="Pfam" id="PF00196">
    <property type="entry name" value="GerE"/>
    <property type="match status" value="1"/>
</dbReference>
<dbReference type="AlphaFoldDB" id="A0A521BB91"/>
<keyword evidence="2" id="KW-0805">Transcription regulation</keyword>
<sequence length="214" mass="23548">MINLLIADDHAVVRHGVKLILESKSSFNVIGEVGSGEDLLDLLAEGVQADIILTDYMMPGMNGNELTKAIVDKYPGMKVIILSMLEDQALITDVLNNGASGFLFKAIKPLELFFAVEHVYNGERYMSSALTELLLKRTITMGAFKAPEQEYHLNSRETEILELISEGLSNKEISDKLFLSKRTVEGHRMSLMTKVGSKNTAALVKSAMRSGLLS</sequence>
<dbReference type="RefSeq" id="WP_142526849.1">
    <property type="nucleotide sequence ID" value="NZ_CBCSJO010000003.1"/>
</dbReference>
<evidence type="ECO:0000256" key="1">
    <source>
        <dbReference type="ARBA" id="ARBA00022553"/>
    </source>
</evidence>
<dbReference type="EMBL" id="FXTN01000002">
    <property type="protein sequence ID" value="SMO44357.1"/>
    <property type="molecule type" value="Genomic_DNA"/>
</dbReference>
<reference evidence="8 9" key="1">
    <citation type="submission" date="2017-05" db="EMBL/GenBank/DDBJ databases">
        <authorList>
            <person name="Varghese N."/>
            <person name="Submissions S."/>
        </authorList>
    </citation>
    <scope>NUCLEOTIDE SEQUENCE [LARGE SCALE GENOMIC DNA]</scope>
    <source>
        <strain evidence="8 9">DSM 19036</strain>
    </source>
</reference>
<feature type="modified residue" description="4-aspartylphosphate" evidence="5">
    <location>
        <position position="55"/>
    </location>
</feature>
<dbReference type="InterPro" id="IPR039420">
    <property type="entry name" value="WalR-like"/>
</dbReference>
<dbReference type="GO" id="GO:0006355">
    <property type="term" value="P:regulation of DNA-templated transcription"/>
    <property type="evidence" value="ECO:0007669"/>
    <property type="project" value="InterPro"/>
</dbReference>
<dbReference type="Gene3D" id="3.40.50.2300">
    <property type="match status" value="1"/>
</dbReference>
<organism evidence="8 9">
    <name type="scientific">Pedobacter westerhofensis</name>
    <dbReference type="NCBI Taxonomy" id="425512"/>
    <lineage>
        <taxon>Bacteria</taxon>
        <taxon>Pseudomonadati</taxon>
        <taxon>Bacteroidota</taxon>
        <taxon>Sphingobacteriia</taxon>
        <taxon>Sphingobacteriales</taxon>
        <taxon>Sphingobacteriaceae</taxon>
        <taxon>Pedobacter</taxon>
    </lineage>
</organism>
<evidence type="ECO:0000313" key="8">
    <source>
        <dbReference type="EMBL" id="SMO44357.1"/>
    </source>
</evidence>
<name>A0A521BB91_9SPHI</name>
<evidence type="ECO:0000313" key="9">
    <source>
        <dbReference type="Proteomes" id="UP000320300"/>
    </source>
</evidence>
<evidence type="ECO:0000256" key="5">
    <source>
        <dbReference type="PROSITE-ProRule" id="PRU00169"/>
    </source>
</evidence>
<keyword evidence="9" id="KW-1185">Reference proteome</keyword>
<evidence type="ECO:0000259" key="6">
    <source>
        <dbReference type="PROSITE" id="PS50043"/>
    </source>
</evidence>
<evidence type="ECO:0000256" key="4">
    <source>
        <dbReference type="ARBA" id="ARBA00023163"/>
    </source>
</evidence>
<dbReference type="OrthoDB" id="9797341at2"/>
<dbReference type="InterPro" id="IPR011006">
    <property type="entry name" value="CheY-like_superfamily"/>
</dbReference>
<dbReference type="InterPro" id="IPR000792">
    <property type="entry name" value="Tscrpt_reg_LuxR_C"/>
</dbReference>
<keyword evidence="3" id="KW-0238">DNA-binding</keyword>
<keyword evidence="4" id="KW-0804">Transcription</keyword>
<dbReference type="PROSITE" id="PS00622">
    <property type="entry name" value="HTH_LUXR_1"/>
    <property type="match status" value="1"/>
</dbReference>
<evidence type="ECO:0000259" key="7">
    <source>
        <dbReference type="PROSITE" id="PS50110"/>
    </source>
</evidence>
<dbReference type="InterPro" id="IPR001789">
    <property type="entry name" value="Sig_transdc_resp-reg_receiver"/>
</dbReference>
<evidence type="ECO:0000256" key="3">
    <source>
        <dbReference type="ARBA" id="ARBA00023125"/>
    </source>
</evidence>
<feature type="domain" description="Response regulatory" evidence="7">
    <location>
        <begin position="3"/>
        <end position="120"/>
    </location>
</feature>
<dbReference type="SMART" id="SM00421">
    <property type="entry name" value="HTH_LUXR"/>
    <property type="match status" value="1"/>
</dbReference>
<dbReference type="Pfam" id="PF00072">
    <property type="entry name" value="Response_reg"/>
    <property type="match status" value="1"/>
</dbReference>
<proteinExistence type="predicted"/>
<evidence type="ECO:0000256" key="2">
    <source>
        <dbReference type="ARBA" id="ARBA00023015"/>
    </source>
</evidence>
<dbReference type="PANTHER" id="PTHR43214">
    <property type="entry name" value="TWO-COMPONENT RESPONSE REGULATOR"/>
    <property type="match status" value="1"/>
</dbReference>
<dbReference type="PANTHER" id="PTHR43214:SF41">
    <property type="entry name" value="NITRATE_NITRITE RESPONSE REGULATOR PROTEIN NARP"/>
    <property type="match status" value="1"/>
</dbReference>
<feature type="domain" description="HTH luxR-type" evidence="6">
    <location>
        <begin position="146"/>
        <end position="211"/>
    </location>
</feature>
<dbReference type="GO" id="GO:0000160">
    <property type="term" value="P:phosphorelay signal transduction system"/>
    <property type="evidence" value="ECO:0007669"/>
    <property type="project" value="InterPro"/>
</dbReference>
<protein>
    <submittedName>
        <fullName evidence="8">Two component transcriptional regulator, LuxR family</fullName>
    </submittedName>
</protein>
<gene>
    <name evidence="8" type="ORF">SAMN06265348_102158</name>
</gene>
<keyword evidence="1 5" id="KW-0597">Phosphoprotein</keyword>